<organism evidence="6 7">
    <name type="scientific">Desulfobulbus propionicus (strain ATCC 33891 / DSM 2032 / VKM B-1956 / 1pr3)</name>
    <dbReference type="NCBI Taxonomy" id="577650"/>
    <lineage>
        <taxon>Bacteria</taxon>
        <taxon>Pseudomonadati</taxon>
        <taxon>Thermodesulfobacteriota</taxon>
        <taxon>Desulfobulbia</taxon>
        <taxon>Desulfobulbales</taxon>
        <taxon>Desulfobulbaceae</taxon>
        <taxon>Desulfobulbus</taxon>
    </lineage>
</organism>
<protein>
    <submittedName>
        <fullName evidence="6">Heat shock protein Hsp20</fullName>
    </submittedName>
</protein>
<evidence type="ECO:0000313" key="6">
    <source>
        <dbReference type="EMBL" id="ADW17357.1"/>
    </source>
</evidence>
<dbReference type="Pfam" id="PF00011">
    <property type="entry name" value="HSP20"/>
    <property type="match status" value="1"/>
</dbReference>
<feature type="compositionally biased region" description="Basic and acidic residues" evidence="3">
    <location>
        <begin position="1"/>
        <end position="13"/>
    </location>
</feature>
<dbReference type="InterPro" id="IPR031107">
    <property type="entry name" value="Small_HSP"/>
</dbReference>
<reference evidence="6 7" key="1">
    <citation type="journal article" date="2011" name="Stand. Genomic Sci.">
        <title>Complete genome sequence of Desulfobulbus propionicus type strain (1pr3).</title>
        <authorList>
            <person name="Pagani I."/>
            <person name="Lapidus A."/>
            <person name="Nolan M."/>
            <person name="Lucas S."/>
            <person name="Hammon N."/>
            <person name="Deshpande S."/>
            <person name="Cheng J.F."/>
            <person name="Chertkov O."/>
            <person name="Davenport K."/>
            <person name="Tapia R."/>
            <person name="Han C."/>
            <person name="Goodwin L."/>
            <person name="Pitluck S."/>
            <person name="Liolios K."/>
            <person name="Mavromatis K."/>
            <person name="Ivanova N."/>
            <person name="Mikhailova N."/>
            <person name="Pati A."/>
            <person name="Chen A."/>
            <person name="Palaniappan K."/>
            <person name="Land M."/>
            <person name="Hauser L."/>
            <person name="Chang Y.J."/>
            <person name="Jeffries C.D."/>
            <person name="Detter J.C."/>
            <person name="Brambilla E."/>
            <person name="Kannan K.P."/>
            <person name="Djao O.D."/>
            <person name="Rohde M."/>
            <person name="Pukall R."/>
            <person name="Spring S."/>
            <person name="Goker M."/>
            <person name="Sikorski J."/>
            <person name="Woyke T."/>
            <person name="Bristow J."/>
            <person name="Eisen J.A."/>
            <person name="Markowitz V."/>
            <person name="Hugenholtz P."/>
            <person name="Kyrpides N.C."/>
            <person name="Klenk H.P."/>
        </authorList>
    </citation>
    <scope>NUCLEOTIDE SEQUENCE [LARGE SCALE GENOMIC DNA]</scope>
    <source>
        <strain evidence="7">ATCC 33891 / DSM 2032 / 1pr3</strain>
    </source>
</reference>
<sequence>MTDKNPEQSKQDVQKAQPRGALSPFGGPDLFSDFGFFKEMDRFFEEYLPRRWQQFRLGAPERFAGHGLMPFAGKTPSIDILDREADFLIKAELPGVDKKDIAITITNNVLTIEASMSKEEKEEKEEYYHREICHGTYRRTLELPAPVKEGEAKATFTNGVLELIVPKMEKAKKSTIKVE</sequence>
<dbReference type="PANTHER" id="PTHR11527">
    <property type="entry name" value="HEAT-SHOCK PROTEIN 20 FAMILY MEMBER"/>
    <property type="match status" value="1"/>
</dbReference>
<proteinExistence type="inferred from homology"/>
<feature type="region of interest" description="Disordered" evidence="3">
    <location>
        <begin position="1"/>
        <end position="26"/>
    </location>
</feature>
<gene>
    <name evidence="6" type="ordered locus">Despr_1188</name>
</gene>
<dbReference type="InterPro" id="IPR007052">
    <property type="entry name" value="CS_dom"/>
</dbReference>
<dbReference type="InterPro" id="IPR008978">
    <property type="entry name" value="HSP20-like_chaperone"/>
</dbReference>
<dbReference type="KEGG" id="dpr:Despr_1188"/>
<dbReference type="SUPFAM" id="SSF49764">
    <property type="entry name" value="HSP20-like chaperones"/>
    <property type="match status" value="1"/>
</dbReference>
<evidence type="ECO:0000256" key="3">
    <source>
        <dbReference type="SAM" id="MobiDB-lite"/>
    </source>
</evidence>
<dbReference type="PROSITE" id="PS51203">
    <property type="entry name" value="CS"/>
    <property type="match status" value="1"/>
</dbReference>
<dbReference type="InterPro" id="IPR002068">
    <property type="entry name" value="A-crystallin/Hsp20_dom"/>
</dbReference>
<keyword evidence="7" id="KW-1185">Reference proteome</keyword>
<feature type="domain" description="CS" evidence="5">
    <location>
        <begin position="73"/>
        <end position="177"/>
    </location>
</feature>
<dbReference type="CDD" id="cd06464">
    <property type="entry name" value="ACD_sHsps-like"/>
    <property type="match status" value="1"/>
</dbReference>
<accession>A0A7U3YL25</accession>
<evidence type="ECO:0000256" key="1">
    <source>
        <dbReference type="PROSITE-ProRule" id="PRU00285"/>
    </source>
</evidence>
<dbReference type="RefSeq" id="WP_015723899.1">
    <property type="nucleotide sequence ID" value="NC_014972.1"/>
</dbReference>
<feature type="domain" description="SHSP" evidence="4">
    <location>
        <begin position="69"/>
        <end position="179"/>
    </location>
</feature>
<dbReference type="Gene3D" id="2.60.40.790">
    <property type="match status" value="1"/>
</dbReference>
<name>A0A7U3YL25_DESPD</name>
<dbReference type="Proteomes" id="UP000006365">
    <property type="component" value="Chromosome"/>
</dbReference>
<evidence type="ECO:0000259" key="4">
    <source>
        <dbReference type="PROSITE" id="PS01031"/>
    </source>
</evidence>
<keyword evidence="6" id="KW-0346">Stress response</keyword>
<dbReference type="EMBL" id="CP002364">
    <property type="protein sequence ID" value="ADW17357.1"/>
    <property type="molecule type" value="Genomic_DNA"/>
</dbReference>
<dbReference type="AlphaFoldDB" id="A0A7U3YL25"/>
<comment type="similarity">
    <text evidence="1 2">Belongs to the small heat shock protein (HSP20) family.</text>
</comment>
<evidence type="ECO:0000259" key="5">
    <source>
        <dbReference type="PROSITE" id="PS51203"/>
    </source>
</evidence>
<evidence type="ECO:0000313" key="7">
    <source>
        <dbReference type="Proteomes" id="UP000006365"/>
    </source>
</evidence>
<dbReference type="PROSITE" id="PS01031">
    <property type="entry name" value="SHSP"/>
    <property type="match status" value="1"/>
</dbReference>
<evidence type="ECO:0000256" key="2">
    <source>
        <dbReference type="RuleBase" id="RU003616"/>
    </source>
</evidence>